<dbReference type="CDD" id="cd01283">
    <property type="entry name" value="cytidine_deaminase"/>
    <property type="match status" value="1"/>
</dbReference>
<evidence type="ECO:0000256" key="5">
    <source>
        <dbReference type="ARBA" id="ARBA00018266"/>
    </source>
</evidence>
<dbReference type="GO" id="GO:0042802">
    <property type="term" value="F:identical protein binding"/>
    <property type="evidence" value="ECO:0007669"/>
    <property type="project" value="UniProtKB-ARBA"/>
</dbReference>
<dbReference type="GO" id="GO:0004126">
    <property type="term" value="F:cytidine deaminase activity"/>
    <property type="evidence" value="ECO:0007669"/>
    <property type="project" value="UniProtKB-UniRule"/>
</dbReference>
<dbReference type="RefSeq" id="WP_145233599.1">
    <property type="nucleotide sequence ID" value="NZ_CP036273.1"/>
</dbReference>
<evidence type="ECO:0000256" key="6">
    <source>
        <dbReference type="ARBA" id="ARBA00022723"/>
    </source>
</evidence>
<dbReference type="InterPro" id="IPR006262">
    <property type="entry name" value="Cyt_deam_tetra"/>
</dbReference>
<dbReference type="AlphaFoldDB" id="A0A517XLI9"/>
<evidence type="ECO:0000256" key="8">
    <source>
        <dbReference type="ARBA" id="ARBA00022833"/>
    </source>
</evidence>
<comment type="function">
    <text evidence="2 15">This enzyme scavenges exogenous and endogenous cytidine and 2'-deoxycytidine for UMP synthesis.</text>
</comment>
<comment type="catalytic activity">
    <reaction evidence="10 15">
        <text>2'-deoxycytidine + H2O + H(+) = 2'-deoxyuridine + NH4(+)</text>
        <dbReference type="Rhea" id="RHEA:13433"/>
        <dbReference type="ChEBI" id="CHEBI:15377"/>
        <dbReference type="ChEBI" id="CHEBI:15378"/>
        <dbReference type="ChEBI" id="CHEBI:15698"/>
        <dbReference type="ChEBI" id="CHEBI:16450"/>
        <dbReference type="ChEBI" id="CHEBI:28938"/>
        <dbReference type="EC" id="3.5.4.5"/>
    </reaction>
</comment>
<evidence type="ECO:0000256" key="12">
    <source>
        <dbReference type="PIRSR" id="PIRSR606262-1"/>
    </source>
</evidence>
<dbReference type="GO" id="GO:0008270">
    <property type="term" value="F:zinc ion binding"/>
    <property type="evidence" value="ECO:0007669"/>
    <property type="project" value="UniProtKB-UniRule"/>
</dbReference>
<dbReference type="InterPro" id="IPR002125">
    <property type="entry name" value="CMP_dCMP_dom"/>
</dbReference>
<comment type="catalytic activity">
    <reaction evidence="11 15">
        <text>cytidine + H2O + H(+) = uridine + NH4(+)</text>
        <dbReference type="Rhea" id="RHEA:16069"/>
        <dbReference type="ChEBI" id="CHEBI:15377"/>
        <dbReference type="ChEBI" id="CHEBI:15378"/>
        <dbReference type="ChEBI" id="CHEBI:16704"/>
        <dbReference type="ChEBI" id="CHEBI:17562"/>
        <dbReference type="ChEBI" id="CHEBI:28938"/>
        <dbReference type="EC" id="3.5.4.5"/>
    </reaction>
</comment>
<sequence>MTADPLVAAAAIARSRAFAPYSKFQVGAALETADGAIVMGCNVESASYGLTMCAERTAIFKGVSEGLRRFVKVAVVTDTDAPTPPCGACRQLLWEFAPDAVVLLANLKGDVLKFTVRELLPAAFDAGQLGG</sequence>
<dbReference type="Pfam" id="PF00383">
    <property type="entry name" value="dCMP_cyt_deam_1"/>
    <property type="match status" value="1"/>
</dbReference>
<evidence type="ECO:0000256" key="3">
    <source>
        <dbReference type="ARBA" id="ARBA00006576"/>
    </source>
</evidence>
<evidence type="ECO:0000256" key="2">
    <source>
        <dbReference type="ARBA" id="ARBA00003949"/>
    </source>
</evidence>
<dbReference type="InterPro" id="IPR016193">
    <property type="entry name" value="Cytidine_deaminase-like"/>
</dbReference>
<keyword evidence="7 15" id="KW-0378">Hydrolase</keyword>
<feature type="domain" description="CMP/dCMP-type deaminase" evidence="16">
    <location>
        <begin position="1"/>
        <end position="127"/>
    </location>
</feature>
<dbReference type="EMBL" id="CP036273">
    <property type="protein sequence ID" value="QDU18368.1"/>
    <property type="molecule type" value="Genomic_DNA"/>
</dbReference>
<evidence type="ECO:0000256" key="11">
    <source>
        <dbReference type="ARBA" id="ARBA00049558"/>
    </source>
</evidence>
<dbReference type="Gene3D" id="3.40.140.10">
    <property type="entry name" value="Cytidine Deaminase, domain 2"/>
    <property type="match status" value="1"/>
</dbReference>
<proteinExistence type="inferred from homology"/>
<dbReference type="PANTHER" id="PTHR11644:SF2">
    <property type="entry name" value="CYTIDINE DEAMINASE"/>
    <property type="match status" value="1"/>
</dbReference>
<feature type="binding site" evidence="13">
    <location>
        <begin position="42"/>
        <end position="48"/>
    </location>
    <ligand>
        <name>substrate</name>
    </ligand>
</feature>
<accession>A0A517XLI9</accession>
<organism evidence="17 18">
    <name type="scientific">Urbifossiella limnaea</name>
    <dbReference type="NCBI Taxonomy" id="2528023"/>
    <lineage>
        <taxon>Bacteria</taxon>
        <taxon>Pseudomonadati</taxon>
        <taxon>Planctomycetota</taxon>
        <taxon>Planctomycetia</taxon>
        <taxon>Gemmatales</taxon>
        <taxon>Gemmataceae</taxon>
        <taxon>Urbifossiella</taxon>
    </lineage>
</organism>
<evidence type="ECO:0000256" key="4">
    <source>
        <dbReference type="ARBA" id="ARBA00012783"/>
    </source>
</evidence>
<dbReference type="EC" id="3.5.4.5" evidence="4 15"/>
<comment type="similarity">
    <text evidence="3 15">Belongs to the cytidine and deoxycytidylate deaminase family.</text>
</comment>
<dbReference type="NCBIfam" id="TIGR01354">
    <property type="entry name" value="cyt_deam_tetra"/>
    <property type="match status" value="1"/>
</dbReference>
<dbReference type="OrthoDB" id="9795347at2"/>
<evidence type="ECO:0000256" key="10">
    <source>
        <dbReference type="ARBA" id="ARBA00049252"/>
    </source>
</evidence>
<dbReference type="GO" id="GO:0005829">
    <property type="term" value="C:cytosol"/>
    <property type="evidence" value="ECO:0007669"/>
    <property type="project" value="TreeGrafter"/>
</dbReference>
<reference evidence="17 18" key="1">
    <citation type="submission" date="2019-02" db="EMBL/GenBank/DDBJ databases">
        <title>Deep-cultivation of Planctomycetes and their phenomic and genomic characterization uncovers novel biology.</title>
        <authorList>
            <person name="Wiegand S."/>
            <person name="Jogler M."/>
            <person name="Boedeker C."/>
            <person name="Pinto D."/>
            <person name="Vollmers J."/>
            <person name="Rivas-Marin E."/>
            <person name="Kohn T."/>
            <person name="Peeters S.H."/>
            <person name="Heuer A."/>
            <person name="Rast P."/>
            <person name="Oberbeckmann S."/>
            <person name="Bunk B."/>
            <person name="Jeske O."/>
            <person name="Meyerdierks A."/>
            <person name="Storesund J.E."/>
            <person name="Kallscheuer N."/>
            <person name="Luecker S."/>
            <person name="Lage O.M."/>
            <person name="Pohl T."/>
            <person name="Merkel B.J."/>
            <person name="Hornburger P."/>
            <person name="Mueller R.-W."/>
            <person name="Bruemmer F."/>
            <person name="Labrenz M."/>
            <person name="Spormann A.M."/>
            <person name="Op den Camp H."/>
            <person name="Overmann J."/>
            <person name="Amann R."/>
            <person name="Jetten M.S.M."/>
            <person name="Mascher T."/>
            <person name="Medema M.H."/>
            <person name="Devos D.P."/>
            <person name="Kaster A.-K."/>
            <person name="Ovreas L."/>
            <person name="Rohde M."/>
            <person name="Galperin M.Y."/>
            <person name="Jogler C."/>
        </authorList>
    </citation>
    <scope>NUCLEOTIDE SEQUENCE [LARGE SCALE GENOMIC DNA]</scope>
    <source>
        <strain evidence="17 18">ETA_A1</strain>
    </source>
</reference>
<dbReference type="PROSITE" id="PS51747">
    <property type="entry name" value="CYT_DCMP_DEAMINASES_2"/>
    <property type="match status" value="1"/>
</dbReference>
<feature type="binding site" evidence="14">
    <location>
        <position position="86"/>
    </location>
    <ligand>
        <name>Zn(2+)</name>
        <dbReference type="ChEBI" id="CHEBI:29105"/>
        <note>catalytic</note>
    </ligand>
</feature>
<dbReference type="PROSITE" id="PS00903">
    <property type="entry name" value="CYT_DCMP_DEAMINASES_1"/>
    <property type="match status" value="1"/>
</dbReference>
<dbReference type="GO" id="GO:0055086">
    <property type="term" value="P:nucleobase-containing small molecule metabolic process"/>
    <property type="evidence" value="ECO:0007669"/>
    <property type="project" value="UniProtKB-ARBA"/>
</dbReference>
<evidence type="ECO:0000256" key="13">
    <source>
        <dbReference type="PIRSR" id="PIRSR606262-2"/>
    </source>
</evidence>
<dbReference type="FunFam" id="3.40.140.10:FF:000008">
    <property type="entry name" value="Cytidine deaminase"/>
    <property type="match status" value="1"/>
</dbReference>
<keyword evidence="8 14" id="KW-0862">Zinc</keyword>
<dbReference type="InterPro" id="IPR016192">
    <property type="entry name" value="APOBEC/CMP_deaminase_Zn-bd"/>
</dbReference>
<evidence type="ECO:0000313" key="18">
    <source>
        <dbReference type="Proteomes" id="UP000319576"/>
    </source>
</evidence>
<dbReference type="NCBIfam" id="NF004064">
    <property type="entry name" value="PRK05578.1"/>
    <property type="match status" value="1"/>
</dbReference>
<evidence type="ECO:0000256" key="9">
    <source>
        <dbReference type="ARBA" id="ARBA00032005"/>
    </source>
</evidence>
<feature type="binding site" evidence="14">
    <location>
        <position position="53"/>
    </location>
    <ligand>
        <name>Zn(2+)</name>
        <dbReference type="ChEBI" id="CHEBI:29105"/>
        <note>catalytic</note>
    </ligand>
</feature>
<gene>
    <name evidence="17" type="primary">cdd</name>
    <name evidence="17" type="ORF">ETAA1_02530</name>
</gene>
<evidence type="ECO:0000256" key="1">
    <source>
        <dbReference type="ARBA" id="ARBA00001947"/>
    </source>
</evidence>
<feature type="active site" description="Proton donor" evidence="12">
    <location>
        <position position="55"/>
    </location>
</feature>
<dbReference type="SUPFAM" id="SSF53927">
    <property type="entry name" value="Cytidine deaminase-like"/>
    <property type="match status" value="1"/>
</dbReference>
<protein>
    <recommendedName>
        <fullName evidence="5 15">Cytidine deaminase</fullName>
        <ecNumber evidence="4 15">3.5.4.5</ecNumber>
    </recommendedName>
    <alternativeName>
        <fullName evidence="9 15">Cytidine aminohydrolase</fullName>
    </alternativeName>
</protein>
<dbReference type="Proteomes" id="UP000319576">
    <property type="component" value="Chromosome"/>
</dbReference>
<evidence type="ECO:0000256" key="14">
    <source>
        <dbReference type="PIRSR" id="PIRSR606262-3"/>
    </source>
</evidence>
<name>A0A517XLI9_9BACT</name>
<keyword evidence="6 14" id="KW-0479">Metal-binding</keyword>
<comment type="cofactor">
    <cofactor evidence="1 14 15">
        <name>Zn(2+)</name>
        <dbReference type="ChEBI" id="CHEBI:29105"/>
    </cofactor>
</comment>
<evidence type="ECO:0000256" key="7">
    <source>
        <dbReference type="ARBA" id="ARBA00022801"/>
    </source>
</evidence>
<evidence type="ECO:0000259" key="16">
    <source>
        <dbReference type="PROSITE" id="PS51747"/>
    </source>
</evidence>
<dbReference type="GO" id="GO:0072527">
    <property type="term" value="P:pyrimidine-containing compound metabolic process"/>
    <property type="evidence" value="ECO:0007669"/>
    <property type="project" value="UniProtKB-ARBA"/>
</dbReference>
<evidence type="ECO:0000256" key="15">
    <source>
        <dbReference type="RuleBase" id="RU364006"/>
    </source>
</evidence>
<dbReference type="KEGG" id="uli:ETAA1_02530"/>
<dbReference type="InterPro" id="IPR050202">
    <property type="entry name" value="Cyt/Deoxycyt_deaminase"/>
</dbReference>
<evidence type="ECO:0000313" key="17">
    <source>
        <dbReference type="EMBL" id="QDU18368.1"/>
    </source>
</evidence>
<keyword evidence="18" id="KW-1185">Reference proteome</keyword>
<feature type="binding site" evidence="14">
    <location>
        <position position="89"/>
    </location>
    <ligand>
        <name>Zn(2+)</name>
        <dbReference type="ChEBI" id="CHEBI:29105"/>
        <note>catalytic</note>
    </ligand>
</feature>
<dbReference type="PANTHER" id="PTHR11644">
    <property type="entry name" value="CYTIDINE DEAMINASE"/>
    <property type="match status" value="1"/>
</dbReference>